<evidence type="ECO:0000256" key="1">
    <source>
        <dbReference type="SAM" id="MobiDB-lite"/>
    </source>
</evidence>
<protein>
    <submittedName>
        <fullName evidence="2">Uncharacterized protein</fullName>
    </submittedName>
</protein>
<evidence type="ECO:0000313" key="3">
    <source>
        <dbReference type="Proteomes" id="UP000651728"/>
    </source>
</evidence>
<proteinExistence type="predicted"/>
<dbReference type="EMBL" id="BOOB01000040">
    <property type="protein sequence ID" value="GIH35009.1"/>
    <property type="molecule type" value="Genomic_DNA"/>
</dbReference>
<accession>A0ABQ4FJK8</accession>
<comment type="caution">
    <text evidence="2">The sequence shown here is derived from an EMBL/GenBank/DDBJ whole genome shotgun (WGS) entry which is preliminary data.</text>
</comment>
<feature type="compositionally biased region" description="Polar residues" evidence="1">
    <location>
        <begin position="1"/>
        <end position="15"/>
    </location>
</feature>
<keyword evidence="3" id="KW-1185">Reference proteome</keyword>
<gene>
    <name evidence="2" type="ORF">Mam01_51730</name>
</gene>
<dbReference type="Proteomes" id="UP000651728">
    <property type="component" value="Unassembled WGS sequence"/>
</dbReference>
<feature type="compositionally biased region" description="Low complexity" evidence="1">
    <location>
        <begin position="50"/>
        <end position="61"/>
    </location>
</feature>
<organism evidence="2 3">
    <name type="scientific">Microbispora amethystogenes</name>
    <dbReference type="NCBI Taxonomy" id="1427754"/>
    <lineage>
        <taxon>Bacteria</taxon>
        <taxon>Bacillati</taxon>
        <taxon>Actinomycetota</taxon>
        <taxon>Actinomycetes</taxon>
        <taxon>Streptosporangiales</taxon>
        <taxon>Streptosporangiaceae</taxon>
        <taxon>Microbispora</taxon>
    </lineage>
</organism>
<sequence length="107" mass="10802">MKVTASRLSSSSGPETGSRRSSRSAVMRRTVAAIAPRGRSARPAANQPRTVAAKAATANATREFTSRRRRCAACATWSGPGVPAGGPPPGAGGASAGPGKGEKRTRT</sequence>
<name>A0ABQ4FJK8_9ACTN</name>
<evidence type="ECO:0000313" key="2">
    <source>
        <dbReference type="EMBL" id="GIH35009.1"/>
    </source>
</evidence>
<feature type="region of interest" description="Disordered" evidence="1">
    <location>
        <begin position="1"/>
        <end position="107"/>
    </location>
</feature>
<reference evidence="2 3" key="1">
    <citation type="submission" date="2021-01" db="EMBL/GenBank/DDBJ databases">
        <title>Whole genome shotgun sequence of Microbispora amethystogenes NBRC 101907.</title>
        <authorList>
            <person name="Komaki H."/>
            <person name="Tamura T."/>
        </authorList>
    </citation>
    <scope>NUCLEOTIDE SEQUENCE [LARGE SCALE GENOMIC DNA]</scope>
    <source>
        <strain evidence="2 3">NBRC 101907</strain>
    </source>
</reference>
<feature type="compositionally biased region" description="Low complexity" evidence="1">
    <location>
        <begin position="72"/>
        <end position="81"/>
    </location>
</feature>